<feature type="region of interest" description="Disordered" evidence="1">
    <location>
        <begin position="1"/>
        <end position="25"/>
    </location>
</feature>
<keyword evidence="3" id="KW-1185">Reference proteome</keyword>
<name>A0ABD2I285_HETSC</name>
<reference evidence="2 3" key="1">
    <citation type="submission" date="2024-10" db="EMBL/GenBank/DDBJ databases">
        <authorList>
            <person name="Kim D."/>
        </authorList>
    </citation>
    <scope>NUCLEOTIDE SEQUENCE [LARGE SCALE GENOMIC DNA]</scope>
    <source>
        <strain evidence="2">Taebaek</strain>
    </source>
</reference>
<feature type="region of interest" description="Disordered" evidence="1">
    <location>
        <begin position="132"/>
        <end position="160"/>
    </location>
</feature>
<feature type="compositionally biased region" description="Polar residues" evidence="1">
    <location>
        <begin position="97"/>
        <end position="106"/>
    </location>
</feature>
<feature type="region of interest" description="Disordered" evidence="1">
    <location>
        <begin position="42"/>
        <end position="62"/>
    </location>
</feature>
<sequence length="407" mass="44971">MKTQQLSSENPNDKQQKYSAEIGRKAFDTPKRVMANAITKGHLNLNGGGRKRSVEPRPHPAKLLNKRYWDDVRAGRVCPPRAMKEEEQITTETTKQSAHSKGQYRTKSGAKSGEKRRKASMPLEMATQNAKNNANFQNSPPMMPQHRPTPGTFSPPPNRSLFPPQSLGIVQIGTSLPPQNEQSLLRFAPFLPPPPPQHGILRPPVPLFVPPAADAFIPSQFAPSFDSSATASTINAMNMNMVIPPLMMLHQQQQSNNNAERTTAAAAATWTLFEMLAKGTTPNGQQQQNEMGQQLQQNHGTNREQQNGTTENEGPINVTSPSYSLVDCSPNLLRNSESDAQIDQLMDQMIAQRHADDTQLASDRRSPHSQLRGGECRLCFVPIPMPVPVPVPVSTDFILKHFGTMNQ</sequence>
<proteinExistence type="predicted"/>
<feature type="compositionally biased region" description="Basic and acidic residues" evidence="1">
    <location>
        <begin position="11"/>
        <end position="25"/>
    </location>
</feature>
<evidence type="ECO:0000313" key="3">
    <source>
        <dbReference type="Proteomes" id="UP001620645"/>
    </source>
</evidence>
<comment type="caution">
    <text evidence="2">The sequence shown here is derived from an EMBL/GenBank/DDBJ whole genome shotgun (WGS) entry which is preliminary data.</text>
</comment>
<protein>
    <submittedName>
        <fullName evidence="2">Uncharacterized protein</fullName>
    </submittedName>
</protein>
<dbReference type="EMBL" id="JBICCN010000357">
    <property type="protein sequence ID" value="KAL3074317.1"/>
    <property type="molecule type" value="Genomic_DNA"/>
</dbReference>
<feature type="region of interest" description="Disordered" evidence="1">
    <location>
        <begin position="280"/>
        <end position="321"/>
    </location>
</feature>
<feature type="compositionally biased region" description="Low complexity" evidence="1">
    <location>
        <begin position="283"/>
        <end position="298"/>
    </location>
</feature>
<feature type="region of interest" description="Disordered" evidence="1">
    <location>
        <begin position="79"/>
        <end position="118"/>
    </location>
</feature>
<evidence type="ECO:0000256" key="1">
    <source>
        <dbReference type="SAM" id="MobiDB-lite"/>
    </source>
</evidence>
<dbReference type="Proteomes" id="UP001620645">
    <property type="component" value="Unassembled WGS sequence"/>
</dbReference>
<evidence type="ECO:0000313" key="2">
    <source>
        <dbReference type="EMBL" id="KAL3074317.1"/>
    </source>
</evidence>
<feature type="compositionally biased region" description="Polar residues" evidence="1">
    <location>
        <begin position="1"/>
        <end position="10"/>
    </location>
</feature>
<feature type="compositionally biased region" description="Polar residues" evidence="1">
    <location>
        <begin position="299"/>
        <end position="321"/>
    </location>
</feature>
<dbReference type="AlphaFoldDB" id="A0ABD2I285"/>
<accession>A0ABD2I285</accession>
<gene>
    <name evidence="2" type="ORF">niasHS_015147</name>
</gene>
<organism evidence="2 3">
    <name type="scientific">Heterodera schachtii</name>
    <name type="common">Sugarbeet cyst nematode worm</name>
    <name type="synonym">Tylenchus schachtii</name>
    <dbReference type="NCBI Taxonomy" id="97005"/>
    <lineage>
        <taxon>Eukaryota</taxon>
        <taxon>Metazoa</taxon>
        <taxon>Ecdysozoa</taxon>
        <taxon>Nematoda</taxon>
        <taxon>Chromadorea</taxon>
        <taxon>Rhabditida</taxon>
        <taxon>Tylenchina</taxon>
        <taxon>Tylenchomorpha</taxon>
        <taxon>Tylenchoidea</taxon>
        <taxon>Heteroderidae</taxon>
        <taxon>Heteroderinae</taxon>
        <taxon>Heterodera</taxon>
    </lineage>
</organism>